<dbReference type="InterPro" id="IPR041628">
    <property type="entry name" value="ChlI/MoxR_AAA_lid"/>
</dbReference>
<keyword evidence="3" id="KW-1185">Reference proteome</keyword>
<name>A0ABS7CG23_9BACL</name>
<dbReference type="Gene3D" id="1.10.8.80">
    <property type="entry name" value="Magnesium chelatase subunit I, C-Terminal domain"/>
    <property type="match status" value="1"/>
</dbReference>
<reference evidence="2 3" key="1">
    <citation type="submission" date="2021-07" db="EMBL/GenBank/DDBJ databases">
        <title>Paenibacillus radiodurans sp. nov., isolated from the southeastern edge of Tengger Desert.</title>
        <authorList>
            <person name="Zhang G."/>
        </authorList>
    </citation>
    <scope>NUCLEOTIDE SEQUENCE [LARGE SCALE GENOMIC DNA]</scope>
    <source>
        <strain evidence="2 3">CCM 7311</strain>
    </source>
</reference>
<evidence type="ECO:0000313" key="3">
    <source>
        <dbReference type="Proteomes" id="UP001519887"/>
    </source>
</evidence>
<feature type="non-terminal residue" evidence="2">
    <location>
        <position position="1"/>
    </location>
</feature>
<evidence type="ECO:0000313" key="2">
    <source>
        <dbReference type="EMBL" id="MBW7459881.1"/>
    </source>
</evidence>
<proteinExistence type="predicted"/>
<comment type="caution">
    <text evidence="2">The sequence shown here is derived from an EMBL/GenBank/DDBJ whole genome shotgun (WGS) entry which is preliminary data.</text>
</comment>
<organism evidence="2 3">
    <name type="scientific">Paenibacillus sepulcri</name>
    <dbReference type="NCBI Taxonomy" id="359917"/>
    <lineage>
        <taxon>Bacteria</taxon>
        <taxon>Bacillati</taxon>
        <taxon>Bacillota</taxon>
        <taxon>Bacilli</taxon>
        <taxon>Bacillales</taxon>
        <taxon>Paenibacillaceae</taxon>
        <taxon>Paenibacillus</taxon>
    </lineage>
</organism>
<feature type="domain" description="ChlI/MoxR AAA lid" evidence="1">
    <location>
        <begin position="1"/>
        <end position="48"/>
    </location>
</feature>
<gene>
    <name evidence="2" type="ORF">K0U00_38060</name>
</gene>
<dbReference type="Proteomes" id="UP001519887">
    <property type="component" value="Unassembled WGS sequence"/>
</dbReference>
<accession>A0ABS7CG23</accession>
<dbReference type="EMBL" id="JAHZIK010001889">
    <property type="protein sequence ID" value="MBW7459881.1"/>
    <property type="molecule type" value="Genomic_DNA"/>
</dbReference>
<sequence>KASAFLQERDYIIPDDIKQLASPVLAHRMMLHTESRVNGLTAEEVIETVVRETNVPVRMER</sequence>
<evidence type="ECO:0000259" key="1">
    <source>
        <dbReference type="Pfam" id="PF17863"/>
    </source>
</evidence>
<dbReference type="Pfam" id="PF17863">
    <property type="entry name" value="AAA_lid_2"/>
    <property type="match status" value="1"/>
</dbReference>
<protein>
    <submittedName>
        <fullName evidence="2">Magnesium chelatase</fullName>
    </submittedName>
</protein>